<name>A0A5B7G1K5_PORTR</name>
<evidence type="ECO:0000313" key="1">
    <source>
        <dbReference type="EMBL" id="MPC51008.1"/>
    </source>
</evidence>
<sequence length="113" mass="12566">MDELIVTVRSTRADIVAITEAWQIVPEVCMVQDFQLFHHLRSERRGGGVAVYCRSTLSPSHLPVAVPRSRGPLGIGDSILPPSRRSFHHPLCCITPPTYPHSTTTHRAHNKHG</sequence>
<dbReference type="EMBL" id="VSRR010009883">
    <property type="protein sequence ID" value="MPC51008.1"/>
    <property type="molecule type" value="Genomic_DNA"/>
</dbReference>
<accession>A0A5B7G1K5</accession>
<evidence type="ECO:0000313" key="2">
    <source>
        <dbReference type="Proteomes" id="UP000324222"/>
    </source>
</evidence>
<dbReference type="SUPFAM" id="SSF56219">
    <property type="entry name" value="DNase I-like"/>
    <property type="match status" value="1"/>
</dbReference>
<protein>
    <submittedName>
        <fullName evidence="1">Uncharacterized protein</fullName>
    </submittedName>
</protein>
<proteinExistence type="predicted"/>
<comment type="caution">
    <text evidence="1">The sequence shown here is derived from an EMBL/GenBank/DDBJ whole genome shotgun (WGS) entry which is preliminary data.</text>
</comment>
<dbReference type="AlphaFoldDB" id="A0A5B7G1K5"/>
<dbReference type="Proteomes" id="UP000324222">
    <property type="component" value="Unassembled WGS sequence"/>
</dbReference>
<gene>
    <name evidence="1" type="ORF">E2C01_044845</name>
</gene>
<dbReference type="InterPro" id="IPR036691">
    <property type="entry name" value="Endo/exonu/phosph_ase_sf"/>
</dbReference>
<organism evidence="1 2">
    <name type="scientific">Portunus trituberculatus</name>
    <name type="common">Swimming crab</name>
    <name type="synonym">Neptunus trituberculatus</name>
    <dbReference type="NCBI Taxonomy" id="210409"/>
    <lineage>
        <taxon>Eukaryota</taxon>
        <taxon>Metazoa</taxon>
        <taxon>Ecdysozoa</taxon>
        <taxon>Arthropoda</taxon>
        <taxon>Crustacea</taxon>
        <taxon>Multicrustacea</taxon>
        <taxon>Malacostraca</taxon>
        <taxon>Eumalacostraca</taxon>
        <taxon>Eucarida</taxon>
        <taxon>Decapoda</taxon>
        <taxon>Pleocyemata</taxon>
        <taxon>Brachyura</taxon>
        <taxon>Eubrachyura</taxon>
        <taxon>Portunoidea</taxon>
        <taxon>Portunidae</taxon>
        <taxon>Portuninae</taxon>
        <taxon>Portunus</taxon>
    </lineage>
</organism>
<keyword evidence="2" id="KW-1185">Reference proteome</keyword>
<reference evidence="1 2" key="1">
    <citation type="submission" date="2019-05" db="EMBL/GenBank/DDBJ databases">
        <title>Another draft genome of Portunus trituberculatus and its Hox gene families provides insights of decapod evolution.</title>
        <authorList>
            <person name="Jeong J.-H."/>
            <person name="Song I."/>
            <person name="Kim S."/>
            <person name="Choi T."/>
            <person name="Kim D."/>
            <person name="Ryu S."/>
            <person name="Kim W."/>
        </authorList>
    </citation>
    <scope>NUCLEOTIDE SEQUENCE [LARGE SCALE GENOMIC DNA]</scope>
    <source>
        <tissue evidence="1">Muscle</tissue>
    </source>
</reference>